<protein>
    <recommendedName>
        <fullName evidence="3">Circularly permuted ATPgrasp domain-containing protein</fullName>
    </recommendedName>
</protein>
<dbReference type="Proteomes" id="UP000050277">
    <property type="component" value="Unassembled WGS sequence"/>
</dbReference>
<proteinExistence type="predicted"/>
<dbReference type="AlphaFoldDB" id="A0A0P6XRT2"/>
<sequence>MLEQAIRDYHALLTPDLARASQERLTSLQQQENLFFGTRPLCNVLRPHFLSVEQASLISSVSQLVAEAARSVVEYALRTPTVLNLLALTEGEQRLISYEPGYRELSVSSRLDSFLTSDSSSFQFVEYNAESPAAIAYEDILSQVFEQLPIMQEFQRHYQVTSLPARQRLLEAFLAIYREWGGTDEPQIAIVDWHGLPTLSEFQLFQQYFGEHGLKTVICAPEELRYHAGTLYANDTPVNFVYKRLLTSEFLQRLGNEAFEHPLTQAYRDGAICLANNFRAKLLHKKMIFGLLSDPAITSAAGISQTTQQQLAQHIPWTRRVAAGRTDYAGNEVELLEFIKQNRDRLLLKPNDDYGGHGITIGWETEAEAWDAAVEHALTEPFVVQERVVIAYEDYPAMVDGQLQISQRLVDTDPFLFGTEVQGCLTRLSTVTLLNVTAGGGSTTPTFQVAKQG</sequence>
<evidence type="ECO:0008006" key="3">
    <source>
        <dbReference type="Google" id="ProtNLM"/>
    </source>
</evidence>
<dbReference type="STRING" id="70996.SE18_17030"/>
<organism evidence="1 2">
    <name type="scientific">Herpetosiphon geysericola</name>
    <dbReference type="NCBI Taxonomy" id="70996"/>
    <lineage>
        <taxon>Bacteria</taxon>
        <taxon>Bacillati</taxon>
        <taxon>Chloroflexota</taxon>
        <taxon>Chloroflexia</taxon>
        <taxon>Herpetosiphonales</taxon>
        <taxon>Herpetosiphonaceae</taxon>
        <taxon>Herpetosiphon</taxon>
    </lineage>
</organism>
<evidence type="ECO:0000313" key="2">
    <source>
        <dbReference type="Proteomes" id="UP000050277"/>
    </source>
</evidence>
<name>A0A0P6XRT2_9CHLR</name>
<dbReference type="RefSeq" id="WP_054535661.1">
    <property type="nucleotide sequence ID" value="NZ_LGKP01000025.1"/>
</dbReference>
<dbReference type="EMBL" id="LGKP01000025">
    <property type="protein sequence ID" value="KPL85363.1"/>
    <property type="molecule type" value="Genomic_DNA"/>
</dbReference>
<accession>A0A0P6XRT2</accession>
<reference evidence="1 2" key="1">
    <citation type="submission" date="2015-07" db="EMBL/GenBank/DDBJ databases">
        <title>Whole genome sequence of Herpetosiphon geysericola DSM 7119.</title>
        <authorList>
            <person name="Hemp J."/>
            <person name="Ward L.M."/>
            <person name="Pace L.A."/>
            <person name="Fischer W.W."/>
        </authorList>
    </citation>
    <scope>NUCLEOTIDE SEQUENCE [LARGE SCALE GENOMIC DNA]</scope>
    <source>
        <strain evidence="1 2">DSM 7119</strain>
    </source>
</reference>
<keyword evidence="2" id="KW-1185">Reference proteome</keyword>
<comment type="caution">
    <text evidence="1">The sequence shown here is derived from an EMBL/GenBank/DDBJ whole genome shotgun (WGS) entry which is preliminary data.</text>
</comment>
<evidence type="ECO:0000313" key="1">
    <source>
        <dbReference type="EMBL" id="KPL85363.1"/>
    </source>
</evidence>
<dbReference type="SUPFAM" id="SSF56059">
    <property type="entry name" value="Glutathione synthetase ATP-binding domain-like"/>
    <property type="match status" value="1"/>
</dbReference>
<gene>
    <name evidence="1" type="ORF">SE18_17030</name>
</gene>
<dbReference type="OrthoDB" id="9771802at2"/>